<keyword evidence="2" id="KW-1185">Reference proteome</keyword>
<reference evidence="1 3" key="1">
    <citation type="journal article" date="2020" name="Stud. Mycol.">
        <title>101 Dothideomycetes genomes: a test case for predicting lifestyles and emergence of pathogens.</title>
        <authorList>
            <person name="Haridas S."/>
            <person name="Albert R."/>
            <person name="Binder M."/>
            <person name="Bloem J."/>
            <person name="Labutti K."/>
            <person name="Salamov A."/>
            <person name="Andreopoulos B."/>
            <person name="Baker S."/>
            <person name="Barry K."/>
            <person name="Bills G."/>
            <person name="Bluhm B."/>
            <person name="Cannon C."/>
            <person name="Castanera R."/>
            <person name="Culley D."/>
            <person name="Daum C."/>
            <person name="Ezra D."/>
            <person name="Gonzalez J."/>
            <person name="Henrissat B."/>
            <person name="Kuo A."/>
            <person name="Liang C."/>
            <person name="Lipzen A."/>
            <person name="Lutzoni F."/>
            <person name="Magnuson J."/>
            <person name="Mondo S."/>
            <person name="Nolan M."/>
            <person name="Ohm R."/>
            <person name="Pangilinan J."/>
            <person name="Park H.-J."/>
            <person name="Ramirez L."/>
            <person name="Alfaro M."/>
            <person name="Sun H."/>
            <person name="Tritt A."/>
            <person name="Yoshinaga Y."/>
            <person name="Zwiers L.-H."/>
            <person name="Turgeon B."/>
            <person name="Goodwin S."/>
            <person name="Spatafora J."/>
            <person name="Crous P."/>
            <person name="Grigoriev I."/>
        </authorList>
    </citation>
    <scope>NUCLEOTIDE SEQUENCE</scope>
    <source>
        <strain evidence="1 3">CBS 304.34</strain>
    </source>
</reference>
<evidence type="ECO:0000313" key="2">
    <source>
        <dbReference type="Proteomes" id="UP000504636"/>
    </source>
</evidence>
<dbReference type="EMBL" id="MU003696">
    <property type="protein sequence ID" value="KAF2813206.1"/>
    <property type="molecule type" value="Genomic_DNA"/>
</dbReference>
<evidence type="ECO:0000313" key="3">
    <source>
        <dbReference type="RefSeq" id="XP_033580170.1"/>
    </source>
</evidence>
<name>A0A6A6YW69_9PEZI</name>
<dbReference type="OrthoDB" id="3736456at2759"/>
<reference evidence="3" key="3">
    <citation type="submission" date="2025-04" db="UniProtKB">
        <authorList>
            <consortium name="RefSeq"/>
        </authorList>
    </citation>
    <scope>IDENTIFICATION</scope>
    <source>
        <strain evidence="3">CBS 304.34</strain>
    </source>
</reference>
<proteinExistence type="predicted"/>
<gene>
    <name evidence="1 3" type="ORF">BDZ99DRAFT_568444</name>
</gene>
<dbReference type="RefSeq" id="XP_033580170.1">
    <property type="nucleotide sequence ID" value="XM_033727788.1"/>
</dbReference>
<sequence length="426" mass="48718">MPRGAKIPRQGAVQSVADDEIALMAKPYQPSLLESLPAEIRQRIYFHLGVIINRKAWYTCTDPHCNYPSHYRTPIASDDCGGRGWDHPNHYQTSFLGCQVKKYNFNYYSLRRPEVDAICDTNKQPRPSGNLDRHAVYLGLLRASKFFYADIQTLAYTNIPVEFGFQLSNRAIHLNNWESLLTKDSFSWIPQPKWEHVGLSPFSFRFMTSIVLDSQLGHTYEAEMPHSRPTSDRKTGALLTKQAMSVRYIARHCPALRKLEVRPFVEFFVRGKLSNIDTMAFAMQELVHGCAQLEEIVIAYIETRRVSLGDYPELGEDEKYSDSFFTNLLFEEDAWFSASNVNDCLNLRNIPKHLREGQAQDWAKGTLAKIRKHNRRIPDVAPLGPYGSGLWAETYSTAGTGFFWSGWVGWILSNDAGTRYKPRACL</sequence>
<protein>
    <submittedName>
        <fullName evidence="1 3">Uncharacterized protein</fullName>
    </submittedName>
</protein>
<accession>A0A6A6YW69</accession>
<organism evidence="1">
    <name type="scientific">Mytilinidion resinicola</name>
    <dbReference type="NCBI Taxonomy" id="574789"/>
    <lineage>
        <taxon>Eukaryota</taxon>
        <taxon>Fungi</taxon>
        <taxon>Dikarya</taxon>
        <taxon>Ascomycota</taxon>
        <taxon>Pezizomycotina</taxon>
        <taxon>Dothideomycetes</taxon>
        <taxon>Pleosporomycetidae</taxon>
        <taxon>Mytilinidiales</taxon>
        <taxon>Mytilinidiaceae</taxon>
        <taxon>Mytilinidion</taxon>
    </lineage>
</organism>
<dbReference type="AlphaFoldDB" id="A0A6A6YW69"/>
<dbReference type="GeneID" id="54468681"/>
<evidence type="ECO:0000313" key="1">
    <source>
        <dbReference type="EMBL" id="KAF2813206.1"/>
    </source>
</evidence>
<dbReference type="Proteomes" id="UP000504636">
    <property type="component" value="Unplaced"/>
</dbReference>
<reference evidence="3" key="2">
    <citation type="submission" date="2020-04" db="EMBL/GenBank/DDBJ databases">
        <authorList>
            <consortium name="NCBI Genome Project"/>
        </authorList>
    </citation>
    <scope>NUCLEOTIDE SEQUENCE</scope>
    <source>
        <strain evidence="3">CBS 304.34</strain>
    </source>
</reference>